<dbReference type="Gene3D" id="3.40.109.10">
    <property type="entry name" value="NADH Oxidase"/>
    <property type="match status" value="1"/>
</dbReference>
<evidence type="ECO:0000256" key="2">
    <source>
        <dbReference type="ARBA" id="ARBA00022723"/>
    </source>
</evidence>
<evidence type="ECO:0000259" key="6">
    <source>
        <dbReference type="PROSITE" id="PS51379"/>
    </source>
</evidence>
<feature type="domain" description="4Fe-4S ferredoxin-type" evidence="6">
    <location>
        <begin position="7"/>
        <end position="36"/>
    </location>
</feature>
<evidence type="ECO:0000256" key="3">
    <source>
        <dbReference type="ARBA" id="ARBA00023002"/>
    </source>
</evidence>
<dbReference type="EMBL" id="LK933294">
    <property type="protein sequence ID" value="CDT61078.1"/>
    <property type="molecule type" value="Genomic_DNA"/>
</dbReference>
<dbReference type="PROSITE" id="PS00198">
    <property type="entry name" value="4FE4S_FER_1"/>
    <property type="match status" value="2"/>
</dbReference>
<evidence type="ECO:0000313" key="8">
    <source>
        <dbReference type="EMBL" id="CDS89644.1"/>
    </source>
</evidence>
<organism evidence="8">
    <name type="scientific">Clostridioides difficile</name>
    <name type="common">Peptoclostridium difficile</name>
    <dbReference type="NCBI Taxonomy" id="1496"/>
    <lineage>
        <taxon>Bacteria</taxon>
        <taxon>Bacillati</taxon>
        <taxon>Bacillota</taxon>
        <taxon>Clostridia</taxon>
        <taxon>Peptostreptococcales</taxon>
        <taxon>Peptostreptococcaceae</taxon>
        <taxon>Clostridioides</taxon>
    </lineage>
</organism>
<dbReference type="InterPro" id="IPR000415">
    <property type="entry name" value="Nitroreductase-like"/>
</dbReference>
<feature type="domain" description="4Fe-4S ferredoxin-type" evidence="6">
    <location>
        <begin position="37"/>
        <end position="65"/>
    </location>
</feature>
<evidence type="ECO:0000256" key="1">
    <source>
        <dbReference type="ARBA" id="ARBA00007118"/>
    </source>
</evidence>
<name>A0A069AK40_CLODI</name>
<keyword evidence="4" id="KW-0408">Iron</keyword>
<proteinExistence type="inferred from homology"/>
<dbReference type="InterPro" id="IPR029479">
    <property type="entry name" value="Nitroreductase"/>
</dbReference>
<dbReference type="SUPFAM" id="SSF54862">
    <property type="entry name" value="4Fe-4S ferredoxins"/>
    <property type="match status" value="1"/>
</dbReference>
<dbReference type="EMBL" id="LK932411">
    <property type="protein sequence ID" value="CDS89644.1"/>
    <property type="molecule type" value="Genomic_DNA"/>
</dbReference>
<dbReference type="SUPFAM" id="SSF55469">
    <property type="entry name" value="FMN-dependent nitroreductase-like"/>
    <property type="match status" value="1"/>
</dbReference>
<sequence>MNMKYQHIIEVDKELCIGCGLCKNDCPVNNIIIENKKSVIKKQDCLMCGHCAAICPTKAITLTGFDEPPIELTNKPKLDSDELLMAIKSRRSIRKFKDKEVSSEIVKQIIEAGRYTPSAKNSQDVSYIVLDNKKSIYENEAVKFFRKIKPIANIAIKYSKEVEIDNNFFFKHAPIAIMIITKDKISGSLAASNMALMAESYGLGVLFSGYFSDVANNSPKLKKLLGLKRSNHVLTTLVIGYPDVKYRRTAQKEVATVRYL</sequence>
<gene>
    <name evidence="9" type="ORF">BN1095_600036</name>
    <name evidence="7" type="ORF">BN1096_700297</name>
    <name evidence="8" type="ORF">BN1097_710297</name>
</gene>
<dbReference type="Pfam" id="PF13237">
    <property type="entry name" value="Fer4_10"/>
    <property type="match status" value="1"/>
</dbReference>
<reference evidence="8" key="1">
    <citation type="submission" date="2014-07" db="EMBL/GenBank/DDBJ databases">
        <authorList>
            <person name="Monot Marc"/>
        </authorList>
    </citation>
    <scope>NUCLEOTIDE SEQUENCE</scope>
    <source>
        <strain evidence="9">7032989</strain>
        <strain evidence="8">7032994</strain>
    </source>
</reference>
<keyword evidence="5" id="KW-0411">Iron-sulfur</keyword>
<dbReference type="AlphaFoldDB" id="A0A069AK40"/>
<dbReference type="EMBL" id="LK932525">
    <property type="protein sequence ID" value="CDS89016.1"/>
    <property type="molecule type" value="Genomic_DNA"/>
</dbReference>
<evidence type="ECO:0000313" key="9">
    <source>
        <dbReference type="EMBL" id="CDT61078.1"/>
    </source>
</evidence>
<evidence type="ECO:0000313" key="7">
    <source>
        <dbReference type="EMBL" id="CDS89016.1"/>
    </source>
</evidence>
<dbReference type="InterPro" id="IPR017900">
    <property type="entry name" value="4Fe4S_Fe_S_CS"/>
</dbReference>
<keyword evidence="2" id="KW-0479">Metal-binding</keyword>
<dbReference type="InterPro" id="IPR017896">
    <property type="entry name" value="4Fe4S_Fe-S-bd"/>
</dbReference>
<dbReference type="PROSITE" id="PS51379">
    <property type="entry name" value="4FE4S_FER_2"/>
    <property type="match status" value="2"/>
</dbReference>
<evidence type="ECO:0000256" key="5">
    <source>
        <dbReference type="ARBA" id="ARBA00023014"/>
    </source>
</evidence>
<dbReference type="Gene3D" id="3.30.70.20">
    <property type="match status" value="1"/>
</dbReference>
<dbReference type="GO" id="GO:0016491">
    <property type="term" value="F:oxidoreductase activity"/>
    <property type="evidence" value="ECO:0007669"/>
    <property type="project" value="UniProtKB-KW"/>
</dbReference>
<evidence type="ECO:0000256" key="4">
    <source>
        <dbReference type="ARBA" id="ARBA00023004"/>
    </source>
</evidence>
<dbReference type="Pfam" id="PF00881">
    <property type="entry name" value="Nitroreductase"/>
    <property type="match status" value="1"/>
</dbReference>
<protein>
    <submittedName>
        <fullName evidence="8">Putative nitroreductase</fullName>
    </submittedName>
</protein>
<dbReference type="PANTHER" id="PTHR43673">
    <property type="entry name" value="NAD(P)H NITROREDUCTASE YDGI-RELATED"/>
    <property type="match status" value="1"/>
</dbReference>
<dbReference type="GO" id="GO:0046872">
    <property type="term" value="F:metal ion binding"/>
    <property type="evidence" value="ECO:0007669"/>
    <property type="project" value="UniProtKB-KW"/>
</dbReference>
<keyword evidence="3" id="KW-0560">Oxidoreductase</keyword>
<dbReference type="PANTHER" id="PTHR43673:SF10">
    <property type="entry name" value="NADH DEHYDROGENASE_NAD(P)H NITROREDUCTASE XCC3605-RELATED"/>
    <property type="match status" value="1"/>
</dbReference>
<dbReference type="GO" id="GO:0051536">
    <property type="term" value="F:iron-sulfur cluster binding"/>
    <property type="evidence" value="ECO:0007669"/>
    <property type="project" value="UniProtKB-KW"/>
</dbReference>
<accession>A0A069AK40</accession>
<comment type="similarity">
    <text evidence="1">Belongs to the nitroreductase family.</text>
</comment>